<dbReference type="InterPro" id="IPR018762">
    <property type="entry name" value="ChpT_C"/>
</dbReference>
<sequence>MSTHPIEAIDLAALLCSRVCHDIISPVGAITNGLELLDEEQNEEMKVFAFDLIRKSAKTASSKLQFARLAFGAAGSAGAEVDLGDAEKVAKGYMEAEKPEFVWNAPRLLLPKNQVKLLLNLLLLSIHAIPRGGVITVSLEGGAPCPVQRIEAKGMAARIPPHIVDLIAGEISQSPDAHAIQPYYAGLLARDAGMVVTIEKTDDVVTFEARGAA</sequence>
<dbReference type="RefSeq" id="WP_197312409.1">
    <property type="nucleotide sequence ID" value="NZ_JADZLT010000054.1"/>
</dbReference>
<comment type="caution">
    <text evidence="2">The sequence shown here is derived from an EMBL/GenBank/DDBJ whole genome shotgun (WGS) entry which is preliminary data.</text>
</comment>
<name>A0A931N103_9HYPH</name>
<dbReference type="NCBIfam" id="NF046018">
    <property type="entry name" value="HisPtaseChptBrucRhz"/>
    <property type="match status" value="1"/>
</dbReference>
<dbReference type="EMBL" id="JADZLT010000054">
    <property type="protein sequence ID" value="MBH0239321.1"/>
    <property type="molecule type" value="Genomic_DNA"/>
</dbReference>
<gene>
    <name evidence="2" type="ORF">I5731_15970</name>
</gene>
<dbReference type="Gene3D" id="1.10.287.130">
    <property type="match status" value="1"/>
</dbReference>
<organism evidence="2 3">
    <name type="scientific">Methylobrevis albus</name>
    <dbReference type="NCBI Taxonomy" id="2793297"/>
    <lineage>
        <taxon>Bacteria</taxon>
        <taxon>Pseudomonadati</taxon>
        <taxon>Pseudomonadota</taxon>
        <taxon>Alphaproteobacteria</taxon>
        <taxon>Hyphomicrobiales</taxon>
        <taxon>Pleomorphomonadaceae</taxon>
        <taxon>Methylobrevis</taxon>
    </lineage>
</organism>
<dbReference type="AlphaFoldDB" id="A0A931N103"/>
<dbReference type="Pfam" id="PF10090">
    <property type="entry name" value="HPTransfase"/>
    <property type="match status" value="1"/>
</dbReference>
<evidence type="ECO:0000259" key="1">
    <source>
        <dbReference type="Pfam" id="PF10090"/>
    </source>
</evidence>
<dbReference type="InterPro" id="IPR036890">
    <property type="entry name" value="HATPase_C_sf"/>
</dbReference>
<evidence type="ECO:0000313" key="3">
    <source>
        <dbReference type="Proteomes" id="UP000631694"/>
    </source>
</evidence>
<feature type="domain" description="Histidine phosphotransferase ChpT C-terminal" evidence="1">
    <location>
        <begin position="84"/>
        <end position="203"/>
    </location>
</feature>
<evidence type="ECO:0000313" key="2">
    <source>
        <dbReference type="EMBL" id="MBH0239321.1"/>
    </source>
</evidence>
<protein>
    <submittedName>
        <fullName evidence="2">Histidine phosphotransferase</fullName>
    </submittedName>
</protein>
<proteinExistence type="predicted"/>
<reference evidence="2" key="1">
    <citation type="submission" date="2020-12" db="EMBL/GenBank/DDBJ databases">
        <title>Methylobrevis albus sp. nov., isolated from fresh water lack sediment.</title>
        <authorList>
            <person name="Zou Q."/>
        </authorList>
    </citation>
    <scope>NUCLEOTIDE SEQUENCE</scope>
    <source>
        <strain evidence="2">L22</strain>
    </source>
</reference>
<keyword evidence="3" id="KW-1185">Reference proteome</keyword>
<dbReference type="Proteomes" id="UP000631694">
    <property type="component" value="Unassembled WGS sequence"/>
</dbReference>
<dbReference type="Gene3D" id="3.30.565.10">
    <property type="entry name" value="Histidine kinase-like ATPase, C-terminal domain"/>
    <property type="match status" value="1"/>
</dbReference>
<accession>A0A931N103</accession>